<dbReference type="KEGG" id="scd:Spica_0424"/>
<organism evidence="1 2">
    <name type="scientific">Gracilinema caldarium (strain ATCC 51460 / DSM 7334 / H1)</name>
    <name type="common">Treponema caldarium</name>
    <dbReference type="NCBI Taxonomy" id="744872"/>
    <lineage>
        <taxon>Bacteria</taxon>
        <taxon>Pseudomonadati</taxon>
        <taxon>Spirochaetota</taxon>
        <taxon>Spirochaetia</taxon>
        <taxon>Spirochaetales</taxon>
        <taxon>Breznakiellaceae</taxon>
        <taxon>Gracilinema</taxon>
    </lineage>
</organism>
<name>F8EYL1_GRAC1</name>
<sequence length="70" mass="8361">MAVISVRLNSEEEKIVSFLSEHLEKDKSTLIRDSIMEMYEDYIDREFIERFESDEINKKFITAEDILKSI</sequence>
<dbReference type="EMBL" id="CP002868">
    <property type="protein sequence ID" value="AEJ18588.1"/>
    <property type="molecule type" value="Genomic_DNA"/>
</dbReference>
<protein>
    <recommendedName>
        <fullName evidence="3">CopG family transcriptional regulator</fullName>
    </recommendedName>
</protein>
<reference evidence="2" key="1">
    <citation type="journal article" date="2013" name="Stand. Genomic Sci.">
        <title>Genome sequence of the thermophilic fresh-water bacterium Spirochaeta caldaria type strain (H1(T)), reclassification of Spirochaeta caldaria, Spirochaeta stenostrepta, and Spirochaeta zuelzerae in the genus Treponema as Treponema caldaria comb. nov., Treponema stenostrepta comb. nov., and Treponema zuelzerae comb. nov., and emendation of the genus Treponema.</title>
        <authorList>
            <person name="Abt B."/>
            <person name="Goker M."/>
            <person name="Scheuner C."/>
            <person name="Han C."/>
            <person name="Lu M."/>
            <person name="Misra M."/>
            <person name="Lapidus A."/>
            <person name="Nolan M."/>
            <person name="Lucas S."/>
            <person name="Hammon N."/>
            <person name="Deshpande S."/>
            <person name="Cheng J.F."/>
            <person name="Tapia R."/>
            <person name="Goodwin L.A."/>
            <person name="Pitluck S."/>
            <person name="Liolios K."/>
            <person name="Pagani I."/>
            <person name="Ivanova N."/>
            <person name="Mavromatis K."/>
            <person name="Mikhailova N."/>
            <person name="Huntemann M."/>
            <person name="Pati A."/>
            <person name="Chen A."/>
            <person name="Palaniappan K."/>
            <person name="Land M."/>
            <person name="Hauser L."/>
            <person name="Jeffries C.D."/>
            <person name="Rohde M."/>
            <person name="Spring S."/>
            <person name="Gronow S."/>
            <person name="Detter J.C."/>
            <person name="Bristow J."/>
            <person name="Eisen J.A."/>
            <person name="Markowitz V."/>
            <person name="Hugenholtz P."/>
            <person name="Kyrpides N.C."/>
            <person name="Woyke T."/>
            <person name="Klenk H.P."/>
        </authorList>
    </citation>
    <scope>NUCLEOTIDE SEQUENCE</scope>
    <source>
        <strain evidence="2">ATCC 51460 / DSM 7334 / H1</strain>
    </source>
</reference>
<dbReference type="Proteomes" id="UP000000503">
    <property type="component" value="Chromosome"/>
</dbReference>
<dbReference type="AlphaFoldDB" id="F8EYL1"/>
<evidence type="ECO:0008006" key="3">
    <source>
        <dbReference type="Google" id="ProtNLM"/>
    </source>
</evidence>
<accession>F8EYL1</accession>
<dbReference type="OrthoDB" id="3267617at2"/>
<evidence type="ECO:0000313" key="1">
    <source>
        <dbReference type="EMBL" id="AEJ18588.1"/>
    </source>
</evidence>
<dbReference type="RefSeq" id="WP_013967900.1">
    <property type="nucleotide sequence ID" value="NC_015732.1"/>
</dbReference>
<keyword evidence="2" id="KW-1185">Reference proteome</keyword>
<proteinExistence type="predicted"/>
<dbReference type="InterPro" id="IPR046257">
    <property type="entry name" value="DUF6290"/>
</dbReference>
<dbReference type="eggNOG" id="ENOG5031CYG">
    <property type="taxonomic scope" value="Bacteria"/>
</dbReference>
<dbReference type="Pfam" id="PF19807">
    <property type="entry name" value="DUF6290"/>
    <property type="match status" value="1"/>
</dbReference>
<evidence type="ECO:0000313" key="2">
    <source>
        <dbReference type="Proteomes" id="UP000000503"/>
    </source>
</evidence>
<dbReference type="HOGENOM" id="CLU_202667_0_0_12"/>
<gene>
    <name evidence="1" type="ordered locus">Spica_0424</name>
</gene>
<dbReference type="STRING" id="744872.Spica_0424"/>